<dbReference type="GO" id="GO:0043190">
    <property type="term" value="C:ATP-binding cassette (ABC) transporter complex"/>
    <property type="evidence" value="ECO:0007669"/>
    <property type="project" value="InterPro"/>
</dbReference>
<evidence type="ECO:0000256" key="6">
    <source>
        <dbReference type="ARBA" id="ARBA00022970"/>
    </source>
</evidence>
<comment type="similarity">
    <text evidence="2">Belongs to the binding-protein-dependent transport system permease family. HisMQ subfamily.</text>
</comment>
<dbReference type="PROSITE" id="PS51257">
    <property type="entry name" value="PROKAR_LIPOPROTEIN"/>
    <property type="match status" value="1"/>
</dbReference>
<accession>A0A485LZ31</accession>
<evidence type="ECO:0000259" key="10">
    <source>
        <dbReference type="PROSITE" id="PS50928"/>
    </source>
</evidence>
<feature type="transmembrane region" description="Helical" evidence="9">
    <location>
        <begin position="496"/>
        <end position="520"/>
    </location>
</feature>
<evidence type="ECO:0000256" key="4">
    <source>
        <dbReference type="ARBA" id="ARBA00022475"/>
    </source>
</evidence>
<dbReference type="SMART" id="SM00062">
    <property type="entry name" value="PBPb"/>
    <property type="match status" value="2"/>
</dbReference>
<dbReference type="InterPro" id="IPR035906">
    <property type="entry name" value="MetI-like_sf"/>
</dbReference>
<evidence type="ECO:0000256" key="1">
    <source>
        <dbReference type="ARBA" id="ARBA00004651"/>
    </source>
</evidence>
<dbReference type="AlphaFoldDB" id="A0A485LZ31"/>
<dbReference type="SUPFAM" id="SSF161098">
    <property type="entry name" value="MetI-like"/>
    <property type="match status" value="1"/>
</dbReference>
<keyword evidence="3" id="KW-0813">Transport</keyword>
<evidence type="ECO:0000256" key="7">
    <source>
        <dbReference type="ARBA" id="ARBA00022989"/>
    </source>
</evidence>
<sequence length="535" mass="59234">MSNKAYILVLISLVIILSAGCFGWDKNVTESTMLRGGKAFAAPASGNDNTKLKTLDDIADKRVGVYSGTVHDAFVAENYPQASILRYDSTADMILSLKSNKIDVAMLDYTSAKVVLKNKSNNDIDILTDDALSLPLGIGFNKNNPALREKFNNFLREIRADGTYDEMYNRWFEDDPEKAVMPEIDNTGAGQKVVLGVAVADLPYVAYMNGQYVGFDIEMIKRFAAHEGRPLEIITMEFSSLVAALASGKVDMIADGIAITEERSRQIDFSESYVDFKTAVIALKKNIAGYDDEQSDGAVAVPFLQNIADSFYNNLIHEKRYLLIVDGLKITAFISLIAAVLGTLLGALICLMRMSNNRVLVNIARFYISIMRGTPVLVLLMIIFYVVFASVNINPVISAIIAFGANFAAYVSEMFRTSIESVDRGQREAGIAGGFTKVQTFIYIVMPQALRHVLPVYKGEFISLIKMTSVVGYIAVQDLTKAGDIIRSRTFDAFFPLIMVAVLYFLVSWSLALALDYIGFKIDPKRKRRIRGHQI</sequence>
<keyword evidence="7 9" id="KW-1133">Transmembrane helix</keyword>
<organism evidence="11">
    <name type="scientific">anaerobic digester metagenome</name>
    <dbReference type="NCBI Taxonomy" id="1263854"/>
    <lineage>
        <taxon>unclassified sequences</taxon>
        <taxon>metagenomes</taxon>
        <taxon>ecological metagenomes</taxon>
    </lineage>
</organism>
<dbReference type="PANTHER" id="PTHR30614">
    <property type="entry name" value="MEMBRANE COMPONENT OF AMINO ACID ABC TRANSPORTER"/>
    <property type="match status" value="1"/>
</dbReference>
<dbReference type="InterPro" id="IPR001638">
    <property type="entry name" value="Solute-binding_3/MltF_N"/>
</dbReference>
<dbReference type="PROSITE" id="PS50928">
    <property type="entry name" value="ABC_TM1"/>
    <property type="match status" value="1"/>
</dbReference>
<dbReference type="GO" id="GO:0022857">
    <property type="term" value="F:transmembrane transporter activity"/>
    <property type="evidence" value="ECO:0007669"/>
    <property type="project" value="InterPro"/>
</dbReference>
<protein>
    <submittedName>
        <fullName evidence="11">ABC-type amino acid transport/signal transduction system</fullName>
    </submittedName>
</protein>
<gene>
    <name evidence="11" type="ORF">SCFA_230003</name>
</gene>
<dbReference type="GO" id="GO:0006865">
    <property type="term" value="P:amino acid transport"/>
    <property type="evidence" value="ECO:0007669"/>
    <property type="project" value="UniProtKB-KW"/>
</dbReference>
<evidence type="ECO:0000256" key="9">
    <source>
        <dbReference type="SAM" id="Phobius"/>
    </source>
</evidence>
<dbReference type="PANTHER" id="PTHR30614:SF20">
    <property type="entry name" value="GLUTAMINE TRANSPORT SYSTEM PERMEASE PROTEIN GLNP"/>
    <property type="match status" value="1"/>
</dbReference>
<reference evidence="11" key="1">
    <citation type="submission" date="2019-03" db="EMBL/GenBank/DDBJ databases">
        <authorList>
            <person name="Hao L."/>
        </authorList>
    </citation>
    <scope>NUCLEOTIDE SEQUENCE</scope>
</reference>
<feature type="domain" description="ABC transmembrane type-1" evidence="10">
    <location>
        <begin position="328"/>
        <end position="515"/>
    </location>
</feature>
<proteinExistence type="inferred from homology"/>
<feature type="transmembrane region" description="Helical" evidence="9">
    <location>
        <begin position="330"/>
        <end position="352"/>
    </location>
</feature>
<dbReference type="CDD" id="cd06261">
    <property type="entry name" value="TM_PBP2"/>
    <property type="match status" value="1"/>
</dbReference>
<feature type="transmembrane region" description="Helical" evidence="9">
    <location>
        <begin position="393"/>
        <end position="411"/>
    </location>
</feature>
<dbReference type="Pfam" id="PF00497">
    <property type="entry name" value="SBP_bac_3"/>
    <property type="match status" value="2"/>
</dbReference>
<dbReference type="Pfam" id="PF00528">
    <property type="entry name" value="BPD_transp_1"/>
    <property type="match status" value="1"/>
</dbReference>
<feature type="transmembrane region" description="Helical" evidence="9">
    <location>
        <begin position="364"/>
        <end position="387"/>
    </location>
</feature>
<evidence type="ECO:0000256" key="3">
    <source>
        <dbReference type="ARBA" id="ARBA00022448"/>
    </source>
</evidence>
<evidence type="ECO:0000313" key="11">
    <source>
        <dbReference type="EMBL" id="VFU13747.1"/>
    </source>
</evidence>
<dbReference type="Gene3D" id="3.40.190.10">
    <property type="entry name" value="Periplasmic binding protein-like II"/>
    <property type="match status" value="3"/>
</dbReference>
<evidence type="ECO:0000256" key="2">
    <source>
        <dbReference type="ARBA" id="ARBA00010072"/>
    </source>
</evidence>
<evidence type="ECO:0000256" key="5">
    <source>
        <dbReference type="ARBA" id="ARBA00022692"/>
    </source>
</evidence>
<comment type="subcellular location">
    <subcellularLocation>
        <location evidence="1">Cell membrane</location>
        <topology evidence="1">Multi-pass membrane protein</topology>
    </subcellularLocation>
</comment>
<keyword evidence="4" id="KW-1003">Cell membrane</keyword>
<dbReference type="InterPro" id="IPR000515">
    <property type="entry name" value="MetI-like"/>
</dbReference>
<dbReference type="SUPFAM" id="SSF53850">
    <property type="entry name" value="Periplasmic binding protein-like II"/>
    <property type="match status" value="2"/>
</dbReference>
<name>A0A485LZ31_9ZZZZ</name>
<dbReference type="NCBIfam" id="TIGR01726">
    <property type="entry name" value="HEQRo_perm_3TM"/>
    <property type="match status" value="1"/>
</dbReference>
<keyword evidence="6" id="KW-0029">Amino-acid transport</keyword>
<dbReference type="Gene3D" id="1.10.3720.10">
    <property type="entry name" value="MetI-like"/>
    <property type="match status" value="1"/>
</dbReference>
<dbReference type="InterPro" id="IPR010065">
    <property type="entry name" value="AA_ABC_transptr_permease_3TM"/>
</dbReference>
<keyword evidence="8 9" id="KW-0472">Membrane</keyword>
<evidence type="ECO:0000256" key="8">
    <source>
        <dbReference type="ARBA" id="ARBA00023136"/>
    </source>
</evidence>
<dbReference type="InterPro" id="IPR043429">
    <property type="entry name" value="ArtM/GltK/GlnP/TcyL/YhdX-like"/>
</dbReference>
<keyword evidence="5 9" id="KW-0812">Transmembrane</keyword>
<dbReference type="EMBL" id="CAADRN010000146">
    <property type="protein sequence ID" value="VFU13747.1"/>
    <property type="molecule type" value="Genomic_DNA"/>
</dbReference>